<keyword evidence="2" id="KW-1185">Reference proteome</keyword>
<reference evidence="1 2" key="1">
    <citation type="submission" date="2021-04" db="EMBL/GenBank/DDBJ databases">
        <title>Magnetospirillum sulfuroxidans sp. nov., a facultative chemolithoautotrophic sulfur-oxidizing alphaproteobacterium isolated from freshwater sediment and proposals for Paramagetospirillum gen. nov., and Magnetospirillaceae fam. nov.</title>
        <authorList>
            <person name="Koziaeva V."/>
            <person name="Geelhoed J.S."/>
            <person name="Sorokin D.Y."/>
            <person name="Grouzdev D.S."/>
        </authorList>
    </citation>
    <scope>NUCLEOTIDE SEQUENCE [LARGE SCALE GENOMIC DNA]</scope>
    <source>
        <strain evidence="1 2">J10</strain>
    </source>
</reference>
<accession>A0ABS5ICN5</accession>
<protein>
    <submittedName>
        <fullName evidence="1">Uncharacterized protein</fullName>
    </submittedName>
</protein>
<evidence type="ECO:0000313" key="1">
    <source>
        <dbReference type="EMBL" id="MBR9972178.1"/>
    </source>
</evidence>
<sequence>MVKLWVFGATACRACHGLTYPVQAEREDDRLARRANKIRMRLGEEPGLSFPFPRRPKGMHRRTYDRLAQEVFDIEWRLEAMLAAKWQSMCSRLGVTDMDIDFI</sequence>
<proteinExistence type="predicted"/>
<dbReference type="Proteomes" id="UP000680714">
    <property type="component" value="Unassembled WGS sequence"/>
</dbReference>
<gene>
    <name evidence="1" type="ORF">KEC16_10695</name>
</gene>
<evidence type="ECO:0000313" key="2">
    <source>
        <dbReference type="Proteomes" id="UP000680714"/>
    </source>
</evidence>
<dbReference type="RefSeq" id="WP_211548660.1">
    <property type="nucleotide sequence ID" value="NZ_JAGTUF010000008.1"/>
</dbReference>
<comment type="caution">
    <text evidence="1">The sequence shown here is derived from an EMBL/GenBank/DDBJ whole genome shotgun (WGS) entry which is preliminary data.</text>
</comment>
<organism evidence="1 2">
    <name type="scientific">Magnetospirillum sulfuroxidans</name>
    <dbReference type="NCBI Taxonomy" id="611300"/>
    <lineage>
        <taxon>Bacteria</taxon>
        <taxon>Pseudomonadati</taxon>
        <taxon>Pseudomonadota</taxon>
        <taxon>Alphaproteobacteria</taxon>
        <taxon>Rhodospirillales</taxon>
        <taxon>Rhodospirillaceae</taxon>
        <taxon>Magnetospirillum</taxon>
    </lineage>
</organism>
<dbReference type="EMBL" id="JAGTUF010000008">
    <property type="protein sequence ID" value="MBR9972178.1"/>
    <property type="molecule type" value="Genomic_DNA"/>
</dbReference>
<name>A0ABS5ICN5_9PROT</name>